<name>A0ABV6MCG3_9ACTN</name>
<feature type="domain" description="Amidohydrolase-related" evidence="1">
    <location>
        <begin position="3"/>
        <end position="240"/>
    </location>
</feature>
<dbReference type="EMBL" id="JBHLUH010000071">
    <property type="protein sequence ID" value="MFC0532433.1"/>
    <property type="molecule type" value="Genomic_DNA"/>
</dbReference>
<accession>A0ABV6MCG3</accession>
<dbReference type="InterPro" id="IPR006680">
    <property type="entry name" value="Amidohydro-rel"/>
</dbReference>
<reference evidence="2 3" key="1">
    <citation type="submission" date="2024-09" db="EMBL/GenBank/DDBJ databases">
        <authorList>
            <person name="Sun Q."/>
            <person name="Mori K."/>
        </authorList>
    </citation>
    <scope>NUCLEOTIDE SEQUENCE [LARGE SCALE GENOMIC DNA]</scope>
    <source>
        <strain evidence="2 3">TBRC 3947</strain>
    </source>
</reference>
<protein>
    <submittedName>
        <fullName evidence="2">Amidohydrolase family protein</fullName>
    </submittedName>
</protein>
<dbReference type="Pfam" id="PF04909">
    <property type="entry name" value="Amidohydro_2"/>
    <property type="match status" value="1"/>
</dbReference>
<evidence type="ECO:0000313" key="3">
    <source>
        <dbReference type="Proteomes" id="UP001589867"/>
    </source>
</evidence>
<dbReference type="Gene3D" id="3.20.20.140">
    <property type="entry name" value="Metal-dependent hydrolases"/>
    <property type="match status" value="1"/>
</dbReference>
<organism evidence="2 3">
    <name type="scientific">Phytohabitans kaempferiae</name>
    <dbReference type="NCBI Taxonomy" id="1620943"/>
    <lineage>
        <taxon>Bacteria</taxon>
        <taxon>Bacillati</taxon>
        <taxon>Actinomycetota</taxon>
        <taxon>Actinomycetes</taxon>
        <taxon>Micromonosporales</taxon>
        <taxon>Micromonosporaceae</taxon>
    </lineage>
</organism>
<proteinExistence type="predicted"/>
<dbReference type="InterPro" id="IPR032466">
    <property type="entry name" value="Metal_Hydrolase"/>
</dbReference>
<gene>
    <name evidence="2" type="ORF">ACFFIA_32780</name>
</gene>
<comment type="caution">
    <text evidence="2">The sequence shown here is derived from an EMBL/GenBank/DDBJ whole genome shotgun (WGS) entry which is preliminary data.</text>
</comment>
<sequence length="246" mass="26382">MIVDVHAHLGPWFFAMDVGAVGTNLSLMDKYGITVQIVSSTEAVVYDAPAGNRALATVLAGTPRLLGYVVVNPNHLAAAERDLAEYLPTGRFVGVKIHTTYPGRPIASAAMRDALALVAQAGVPALVHTWGDDVFALLDHLEAEPALRVVAGHMGGPAWRSGAEAAARCDRMYLEPCCSITDAGKLRYALDRVPVRQFLFGTDATLIDPAVSLGVVADARLDPTEHEHLMWRNAVELFRLPGPDQP</sequence>
<evidence type="ECO:0000259" key="1">
    <source>
        <dbReference type="Pfam" id="PF04909"/>
    </source>
</evidence>
<dbReference type="SUPFAM" id="SSF51556">
    <property type="entry name" value="Metallo-dependent hydrolases"/>
    <property type="match status" value="1"/>
</dbReference>
<keyword evidence="3" id="KW-1185">Reference proteome</keyword>
<evidence type="ECO:0000313" key="2">
    <source>
        <dbReference type="EMBL" id="MFC0532433.1"/>
    </source>
</evidence>
<dbReference type="RefSeq" id="WP_377258475.1">
    <property type="nucleotide sequence ID" value="NZ_JBHLUH010000071.1"/>
</dbReference>
<dbReference type="Proteomes" id="UP001589867">
    <property type="component" value="Unassembled WGS sequence"/>
</dbReference>